<evidence type="ECO:0000256" key="1">
    <source>
        <dbReference type="ARBA" id="ARBA00004123"/>
    </source>
</evidence>
<keyword evidence="11" id="KW-0539">Nucleus</keyword>
<keyword evidence="5" id="KW-0547">Nucleotide-binding</keyword>
<proteinExistence type="inferred from homology"/>
<feature type="coiled-coil region" evidence="12">
    <location>
        <begin position="861"/>
        <end position="902"/>
    </location>
</feature>
<dbReference type="Gene3D" id="3.40.50.300">
    <property type="entry name" value="P-loop containing nucleotide triphosphate hydrolases"/>
    <property type="match status" value="2"/>
</dbReference>
<evidence type="ECO:0000256" key="12">
    <source>
        <dbReference type="SAM" id="Coils"/>
    </source>
</evidence>
<dbReference type="GO" id="GO:0035861">
    <property type="term" value="C:site of double-strand break"/>
    <property type="evidence" value="ECO:0007669"/>
    <property type="project" value="TreeGrafter"/>
</dbReference>
<comment type="similarity">
    <text evidence="3">Belongs to the SMC family. SMC6 subfamily.</text>
</comment>
<keyword evidence="10" id="KW-0234">DNA repair</keyword>
<dbReference type="Gene3D" id="1.10.287.1490">
    <property type="match status" value="1"/>
</dbReference>
<dbReference type="GO" id="GO:0003697">
    <property type="term" value="F:single-stranded DNA binding"/>
    <property type="evidence" value="ECO:0007669"/>
    <property type="project" value="TreeGrafter"/>
</dbReference>
<name>A0AAU9T0C0_THLAR</name>
<dbReference type="EMBL" id="OU466862">
    <property type="protein sequence ID" value="CAH2073623.1"/>
    <property type="molecule type" value="Genomic_DNA"/>
</dbReference>
<comment type="subcellular location">
    <subcellularLocation>
        <location evidence="2">Chromosome</location>
    </subcellularLocation>
    <subcellularLocation>
        <location evidence="1">Nucleus</location>
    </subcellularLocation>
</comment>
<dbReference type="PANTHER" id="PTHR19306">
    <property type="entry name" value="STRUCTURAL MAINTENANCE OF CHROMOSOMES 5,6 SMC5, SMC6"/>
    <property type="match status" value="1"/>
</dbReference>
<dbReference type="GO" id="GO:0000724">
    <property type="term" value="P:double-strand break repair via homologous recombination"/>
    <property type="evidence" value="ECO:0007669"/>
    <property type="project" value="TreeGrafter"/>
</dbReference>
<dbReference type="GO" id="GO:0030915">
    <property type="term" value="C:Smc5-Smc6 complex"/>
    <property type="evidence" value="ECO:0007669"/>
    <property type="project" value="TreeGrafter"/>
</dbReference>
<dbReference type="GO" id="GO:0005634">
    <property type="term" value="C:nucleus"/>
    <property type="evidence" value="ECO:0007669"/>
    <property type="project" value="UniProtKB-SubCell"/>
</dbReference>
<gene>
    <name evidence="14" type="ORF">TAV2_LOCUS21589</name>
</gene>
<dbReference type="GO" id="GO:0003684">
    <property type="term" value="F:damaged DNA binding"/>
    <property type="evidence" value="ECO:0007669"/>
    <property type="project" value="TreeGrafter"/>
</dbReference>
<evidence type="ECO:0000256" key="2">
    <source>
        <dbReference type="ARBA" id="ARBA00004286"/>
    </source>
</evidence>
<organism evidence="14 15">
    <name type="scientific">Thlaspi arvense</name>
    <name type="common">Field penny-cress</name>
    <dbReference type="NCBI Taxonomy" id="13288"/>
    <lineage>
        <taxon>Eukaryota</taxon>
        <taxon>Viridiplantae</taxon>
        <taxon>Streptophyta</taxon>
        <taxon>Embryophyta</taxon>
        <taxon>Tracheophyta</taxon>
        <taxon>Spermatophyta</taxon>
        <taxon>Magnoliopsida</taxon>
        <taxon>eudicotyledons</taxon>
        <taxon>Gunneridae</taxon>
        <taxon>Pentapetalae</taxon>
        <taxon>rosids</taxon>
        <taxon>malvids</taxon>
        <taxon>Brassicales</taxon>
        <taxon>Brassicaceae</taxon>
        <taxon>Thlaspideae</taxon>
        <taxon>Thlaspi</taxon>
    </lineage>
</organism>
<dbReference type="InterPro" id="IPR027417">
    <property type="entry name" value="P-loop_NTPase"/>
</dbReference>
<dbReference type="Proteomes" id="UP000836841">
    <property type="component" value="Chromosome 6"/>
</dbReference>
<evidence type="ECO:0000256" key="11">
    <source>
        <dbReference type="ARBA" id="ARBA00023242"/>
    </source>
</evidence>
<feature type="coiled-coil region" evidence="12">
    <location>
        <begin position="284"/>
        <end position="410"/>
    </location>
</feature>
<evidence type="ECO:0000256" key="10">
    <source>
        <dbReference type="ARBA" id="ARBA00023204"/>
    </source>
</evidence>
<keyword evidence="8 12" id="KW-0175">Coiled coil</keyword>
<reference evidence="14 15" key="1">
    <citation type="submission" date="2022-03" db="EMBL/GenBank/DDBJ databases">
        <authorList>
            <person name="Nunn A."/>
            <person name="Chopra R."/>
            <person name="Nunn A."/>
            <person name="Contreras Garrido A."/>
        </authorList>
    </citation>
    <scope>NUCLEOTIDE SEQUENCE [LARGE SCALE GENOMIC DNA]</scope>
</reference>
<evidence type="ECO:0000256" key="7">
    <source>
        <dbReference type="ARBA" id="ARBA00022840"/>
    </source>
</evidence>
<evidence type="ECO:0000256" key="9">
    <source>
        <dbReference type="ARBA" id="ARBA00023172"/>
    </source>
</evidence>
<accession>A0AAU9T0C0</accession>
<evidence type="ECO:0000256" key="8">
    <source>
        <dbReference type="ARBA" id="ARBA00023054"/>
    </source>
</evidence>
<feature type="coiled-coil region" evidence="12">
    <location>
        <begin position="196"/>
        <end position="230"/>
    </location>
</feature>
<feature type="domain" description="RecF/RecN/SMC N-terminal" evidence="13">
    <location>
        <begin position="23"/>
        <end position="1047"/>
    </location>
</feature>
<dbReference type="AlphaFoldDB" id="A0AAU9T0C0"/>
<dbReference type="InterPro" id="IPR036277">
    <property type="entry name" value="SMC_hinge_sf"/>
</dbReference>
<evidence type="ECO:0000313" key="14">
    <source>
        <dbReference type="EMBL" id="CAH2073623.1"/>
    </source>
</evidence>
<keyword evidence="6" id="KW-0227">DNA damage</keyword>
<dbReference type="InterPro" id="IPR003395">
    <property type="entry name" value="RecF/RecN/SMC_N"/>
</dbReference>
<keyword evidence="9" id="KW-0233">DNA recombination</keyword>
<evidence type="ECO:0000259" key="13">
    <source>
        <dbReference type="Pfam" id="PF02463"/>
    </source>
</evidence>
<evidence type="ECO:0000256" key="6">
    <source>
        <dbReference type="ARBA" id="ARBA00022763"/>
    </source>
</evidence>
<protein>
    <recommendedName>
        <fullName evidence="13">RecF/RecN/SMC N-terminal domain-containing protein</fullName>
    </recommendedName>
</protein>
<evidence type="ECO:0000313" key="15">
    <source>
        <dbReference type="Proteomes" id="UP000836841"/>
    </source>
</evidence>
<evidence type="ECO:0000256" key="3">
    <source>
        <dbReference type="ARBA" id="ARBA00006793"/>
    </source>
</evidence>
<evidence type="ECO:0000256" key="5">
    <source>
        <dbReference type="ARBA" id="ARBA00022741"/>
    </source>
</evidence>
<dbReference type="GO" id="GO:0005524">
    <property type="term" value="F:ATP binding"/>
    <property type="evidence" value="ECO:0007669"/>
    <property type="project" value="UniProtKB-KW"/>
</dbReference>
<dbReference type="Pfam" id="PF02463">
    <property type="entry name" value="SMC_N"/>
    <property type="match status" value="1"/>
</dbReference>
<dbReference type="GO" id="GO:0051276">
    <property type="term" value="P:chromosome organization"/>
    <property type="evidence" value="ECO:0007669"/>
    <property type="project" value="InterPro"/>
</dbReference>
<dbReference type="SUPFAM" id="SSF75553">
    <property type="entry name" value="Smc hinge domain"/>
    <property type="match status" value="1"/>
</dbReference>
<dbReference type="PANTHER" id="PTHR19306:SF6">
    <property type="entry name" value="STRUCTURAL MAINTENANCE OF CHROMOSOMES PROTEIN 6"/>
    <property type="match status" value="1"/>
</dbReference>
<keyword evidence="7" id="KW-0067">ATP-binding</keyword>
<dbReference type="SUPFAM" id="SSF52540">
    <property type="entry name" value="P-loop containing nucleoside triphosphate hydrolases"/>
    <property type="match status" value="2"/>
</dbReference>
<sequence length="1061" mass="122237">MDDTHGCPPRDSLSNHRSGSGTIRRIRLENFMCHSNLEIEFGEWVNFITGQNGSGKSAILTALCVAFGCRAKGTQRASTLKDFIKSGCSDALVHVEMNNQGEDAFKPEVYGHTLIIERRISDSTSSTVLKDHQGKKISHRKEDLRELVEHYNIDVENPCVIMSQDKSREFLHSGNDKDKFKFFYKATLLHQVDDLLQSVDTNLKDASALVDELEETIKPIEKEISELLEKIKIQEKFEEVYQQLLHLKKKLAWSWVYDVDRQLKEQAEKIVKLRERGPTCQYKIDRKLGEVESLRETLTNKKAQVACLVDESTVMKREIECLRQSVKTAAREKVALEEEYRHKCNNTQKIKDRVRRLERQIKDIDEMTIRSTQAEQFEIEEKMNQLKLEVEKAESSLSSLKEEENMITEKASVGEKEMEQIEYMIRDHEKKQRHISAHISDLKKHQTNKVTAFGGDRVINLLRAIERHHHQFKMPPIGPVGAHLTLVNGNKWASAVEQALGNLLNAFIVTDHKDSITLRDCGKEANYNNLKIIIYDFSRPRLVIPRHMLPQTEHPTILSVLHSENPTVLNVLVDLGGVERQVLAENYDVGKTIAFEKRLSNLKEVFTIDGYRMFSRGPVQTTLPPPRSPRPPRLCASFDEQIKDLEIEASKVQSEIHECRRQKREAEVNLEDLESKKRRLKRQCTQLEKDLTRKELEMQDLKNSVAAETKDSPTSSVNELHLEIMKSREEIEEKESLLEKLQDCLKEAELKANELKASFENLYESAKGKVGAFEEAENELKEIEKELQSAETEKNHYEDVMKDKVLPDIKVAEARYEELETKRQESNERASIICPESEIIALGPWDGDTPVQLSAQINKINHRLKRESEKYSESIDDLKAMLDEKEAKIGRKRETYKSMREKLKVCQYAVDSRWKKLQRNKTLLKRELTWQFNSNLSNKGISGQIKVSYEDKTLSIEVKMPQDSTSSAVRDTRGLSGGERSFSTLCFALALHNMTEVPIRAMDEFDVFMDAVSRKISLDTLVDFALRQGSQWLFITPHDFSMVKSDEKIKKQQMAAPRSWL</sequence>
<keyword evidence="4" id="KW-0158">Chromosome</keyword>
<evidence type="ECO:0000256" key="4">
    <source>
        <dbReference type="ARBA" id="ARBA00022454"/>
    </source>
</evidence>
<feature type="coiled-coil region" evidence="12">
    <location>
        <begin position="635"/>
        <end position="829"/>
    </location>
</feature>
<keyword evidence="15" id="KW-1185">Reference proteome</keyword>